<dbReference type="EMBL" id="KQ964523">
    <property type="protein sequence ID" value="KXN69780.1"/>
    <property type="molecule type" value="Genomic_DNA"/>
</dbReference>
<sequence>MFLPDNSNFGLIEEEFKDHPLFNICKKLTESNELIKKEKFLADEKVTELQELYQRQLEENKVKELTNRVKELTQLEVQLTTEEIAQVTEIKAGVQEINNKIQARSLNLHVSSENFSIPKELKSFDNLNQPSFGGISNGDIVGITDIDESFEIFNNEDMREVSGFMEMTHHQNTLLDKTLNSNSLDKAFENNDNNNDNGDNGKGVEFNFKETELSSKSESDSKLKEGENLPYPRESTPNSPPSIKVSLVNEPESNQLDPEPSKQNLQLDKELSNANSFENNELELKDPFEQGVVTMDLNDLDIKKSNIKGGAILNLSQVLEEKINELKVIYIN</sequence>
<proteinExistence type="predicted"/>
<dbReference type="AlphaFoldDB" id="A0A137P426"/>
<name>A0A137P426_CONC2</name>
<keyword evidence="1" id="KW-0175">Coiled coil</keyword>
<feature type="coiled-coil region" evidence="1">
    <location>
        <begin position="55"/>
        <end position="82"/>
    </location>
</feature>
<organism evidence="3 4">
    <name type="scientific">Conidiobolus coronatus (strain ATCC 28846 / CBS 209.66 / NRRL 28638)</name>
    <name type="common">Delacroixia coronata</name>
    <dbReference type="NCBI Taxonomy" id="796925"/>
    <lineage>
        <taxon>Eukaryota</taxon>
        <taxon>Fungi</taxon>
        <taxon>Fungi incertae sedis</taxon>
        <taxon>Zoopagomycota</taxon>
        <taxon>Entomophthoromycotina</taxon>
        <taxon>Entomophthoromycetes</taxon>
        <taxon>Entomophthorales</taxon>
        <taxon>Ancylistaceae</taxon>
        <taxon>Conidiobolus</taxon>
    </lineage>
</organism>
<protein>
    <submittedName>
        <fullName evidence="3">Uncharacterized protein</fullName>
    </submittedName>
</protein>
<evidence type="ECO:0000313" key="4">
    <source>
        <dbReference type="Proteomes" id="UP000070444"/>
    </source>
</evidence>
<reference evidence="3 4" key="1">
    <citation type="journal article" date="2015" name="Genome Biol. Evol.">
        <title>Phylogenomic analyses indicate that early fungi evolved digesting cell walls of algal ancestors of land plants.</title>
        <authorList>
            <person name="Chang Y."/>
            <person name="Wang S."/>
            <person name="Sekimoto S."/>
            <person name="Aerts A.L."/>
            <person name="Choi C."/>
            <person name="Clum A."/>
            <person name="LaButti K.M."/>
            <person name="Lindquist E.A."/>
            <person name="Yee Ngan C."/>
            <person name="Ohm R.A."/>
            <person name="Salamov A.A."/>
            <person name="Grigoriev I.V."/>
            <person name="Spatafora J.W."/>
            <person name="Berbee M.L."/>
        </authorList>
    </citation>
    <scope>NUCLEOTIDE SEQUENCE [LARGE SCALE GENOMIC DNA]</scope>
    <source>
        <strain evidence="3 4">NRRL 28638</strain>
    </source>
</reference>
<gene>
    <name evidence="3" type="ORF">CONCODRAFT_91878</name>
</gene>
<accession>A0A137P426</accession>
<feature type="region of interest" description="Disordered" evidence="2">
    <location>
        <begin position="185"/>
        <end position="243"/>
    </location>
</feature>
<evidence type="ECO:0000313" key="3">
    <source>
        <dbReference type="EMBL" id="KXN69780.1"/>
    </source>
</evidence>
<keyword evidence="4" id="KW-1185">Reference proteome</keyword>
<evidence type="ECO:0000256" key="1">
    <source>
        <dbReference type="SAM" id="Coils"/>
    </source>
</evidence>
<evidence type="ECO:0000256" key="2">
    <source>
        <dbReference type="SAM" id="MobiDB-lite"/>
    </source>
</evidence>
<feature type="compositionally biased region" description="Basic and acidic residues" evidence="2">
    <location>
        <begin position="207"/>
        <end position="227"/>
    </location>
</feature>
<dbReference type="Proteomes" id="UP000070444">
    <property type="component" value="Unassembled WGS sequence"/>
</dbReference>